<evidence type="ECO:0000256" key="10">
    <source>
        <dbReference type="ARBA" id="ARBA00023204"/>
    </source>
</evidence>
<dbReference type="Proteomes" id="UP000002730">
    <property type="component" value="Chromosome"/>
</dbReference>
<keyword evidence="7 12" id="KW-0227">DNA damage</keyword>
<evidence type="ECO:0000313" key="16">
    <source>
        <dbReference type="Proteomes" id="UP000002730"/>
    </source>
</evidence>
<dbReference type="HOGENOM" id="CLU_040267_0_1_9"/>
<keyword evidence="10 12" id="KW-0234">DNA repair</keyword>
<dbReference type="OrthoDB" id="9803889at2"/>
<dbReference type="Gene3D" id="3.40.50.300">
    <property type="entry name" value="P-loop containing nucleotide triphosphate hydrolases"/>
    <property type="match status" value="1"/>
</dbReference>
<dbReference type="AlphaFoldDB" id="D9SML0"/>
<keyword evidence="11 12" id="KW-0742">SOS response</keyword>
<organism evidence="15 16">
    <name type="scientific">Clostridium cellulovorans (strain ATCC 35296 / DSM 3052 / OCM 3 / 743B)</name>
    <dbReference type="NCBI Taxonomy" id="573061"/>
    <lineage>
        <taxon>Bacteria</taxon>
        <taxon>Bacillati</taxon>
        <taxon>Bacillota</taxon>
        <taxon>Clostridia</taxon>
        <taxon>Eubacteriales</taxon>
        <taxon>Clostridiaceae</taxon>
        <taxon>Clostridium</taxon>
    </lineage>
</organism>
<dbReference type="GO" id="GO:0003697">
    <property type="term" value="F:single-stranded DNA binding"/>
    <property type="evidence" value="ECO:0007669"/>
    <property type="project" value="UniProtKB-UniRule"/>
</dbReference>
<dbReference type="CDD" id="cd03242">
    <property type="entry name" value="ABC_RecF"/>
    <property type="match status" value="1"/>
</dbReference>
<keyword evidence="4 12" id="KW-0963">Cytoplasm</keyword>
<dbReference type="STRING" id="573061.Clocel_0004"/>
<dbReference type="PANTHER" id="PTHR32182">
    <property type="entry name" value="DNA REPLICATION AND REPAIR PROTEIN RECF"/>
    <property type="match status" value="1"/>
</dbReference>
<dbReference type="KEGG" id="ccb:Clocel_0004"/>
<evidence type="ECO:0000256" key="9">
    <source>
        <dbReference type="ARBA" id="ARBA00023125"/>
    </source>
</evidence>
<evidence type="ECO:0000256" key="8">
    <source>
        <dbReference type="ARBA" id="ARBA00022840"/>
    </source>
</evidence>
<dbReference type="PROSITE" id="PS00618">
    <property type="entry name" value="RECF_2"/>
    <property type="match status" value="1"/>
</dbReference>
<evidence type="ECO:0000256" key="4">
    <source>
        <dbReference type="ARBA" id="ARBA00022490"/>
    </source>
</evidence>
<feature type="binding site" evidence="12">
    <location>
        <begin position="30"/>
        <end position="37"/>
    </location>
    <ligand>
        <name>ATP</name>
        <dbReference type="ChEBI" id="CHEBI:30616"/>
    </ligand>
</feature>
<feature type="domain" description="RecF/RecN/SMC N-terminal" evidence="14">
    <location>
        <begin position="2"/>
        <end position="358"/>
    </location>
</feature>
<keyword evidence="8 12" id="KW-0067">ATP-binding</keyword>
<evidence type="ECO:0000256" key="12">
    <source>
        <dbReference type="HAMAP-Rule" id="MF_00365"/>
    </source>
</evidence>
<evidence type="ECO:0000313" key="15">
    <source>
        <dbReference type="EMBL" id="ADL49795.1"/>
    </source>
</evidence>
<dbReference type="GO" id="GO:0009432">
    <property type="term" value="P:SOS response"/>
    <property type="evidence" value="ECO:0007669"/>
    <property type="project" value="UniProtKB-UniRule"/>
</dbReference>
<dbReference type="GO" id="GO:0005524">
    <property type="term" value="F:ATP binding"/>
    <property type="evidence" value="ECO:0007669"/>
    <property type="project" value="UniProtKB-UniRule"/>
</dbReference>
<keyword evidence="9 12" id="KW-0238">DNA-binding</keyword>
<dbReference type="HAMAP" id="MF_00365">
    <property type="entry name" value="RecF"/>
    <property type="match status" value="1"/>
</dbReference>
<keyword evidence="6 12" id="KW-0547">Nucleotide-binding</keyword>
<evidence type="ECO:0000259" key="14">
    <source>
        <dbReference type="Pfam" id="PF02463"/>
    </source>
</evidence>
<name>D9SML0_CLOC7</name>
<gene>
    <name evidence="12" type="primary">recF</name>
    <name evidence="15" type="ordered locus">Clocel_0004</name>
</gene>
<dbReference type="InterPro" id="IPR003395">
    <property type="entry name" value="RecF/RecN/SMC_N"/>
</dbReference>
<evidence type="ECO:0000256" key="6">
    <source>
        <dbReference type="ARBA" id="ARBA00022741"/>
    </source>
</evidence>
<dbReference type="RefSeq" id="WP_010074411.1">
    <property type="nucleotide sequence ID" value="NC_014393.1"/>
</dbReference>
<dbReference type="InterPro" id="IPR001238">
    <property type="entry name" value="DNA-binding_RecF"/>
</dbReference>
<accession>D9SML0</accession>
<dbReference type="InterPro" id="IPR027417">
    <property type="entry name" value="P-loop_NTPase"/>
</dbReference>
<dbReference type="InterPro" id="IPR042174">
    <property type="entry name" value="RecF_2"/>
</dbReference>
<evidence type="ECO:0000256" key="2">
    <source>
        <dbReference type="ARBA" id="ARBA00008016"/>
    </source>
</evidence>
<dbReference type="GO" id="GO:0005737">
    <property type="term" value="C:cytoplasm"/>
    <property type="evidence" value="ECO:0007669"/>
    <property type="project" value="UniProtKB-SubCell"/>
</dbReference>
<dbReference type="Pfam" id="PF02463">
    <property type="entry name" value="SMC_N"/>
    <property type="match status" value="1"/>
</dbReference>
<evidence type="ECO:0000256" key="3">
    <source>
        <dbReference type="ARBA" id="ARBA00020170"/>
    </source>
</evidence>
<evidence type="ECO:0000256" key="1">
    <source>
        <dbReference type="ARBA" id="ARBA00004496"/>
    </source>
</evidence>
<evidence type="ECO:0000256" key="11">
    <source>
        <dbReference type="ARBA" id="ARBA00023236"/>
    </source>
</evidence>
<evidence type="ECO:0000256" key="7">
    <source>
        <dbReference type="ARBA" id="ARBA00022763"/>
    </source>
</evidence>
<dbReference type="GO" id="GO:0006260">
    <property type="term" value="P:DNA replication"/>
    <property type="evidence" value="ECO:0007669"/>
    <property type="project" value="UniProtKB-UniRule"/>
</dbReference>
<dbReference type="PROSITE" id="PS00617">
    <property type="entry name" value="RECF_1"/>
    <property type="match status" value="1"/>
</dbReference>
<dbReference type="NCBIfam" id="TIGR00611">
    <property type="entry name" value="recf"/>
    <property type="match status" value="1"/>
</dbReference>
<comment type="function">
    <text evidence="12 13">The RecF protein is involved in DNA metabolism; it is required for DNA replication and normal SOS inducibility. RecF binds preferentially to single-stranded, linear DNA. It also seems to bind ATP.</text>
</comment>
<keyword evidence="5 12" id="KW-0235">DNA replication</keyword>
<evidence type="ECO:0000256" key="13">
    <source>
        <dbReference type="RuleBase" id="RU000578"/>
    </source>
</evidence>
<dbReference type="EMBL" id="CP002160">
    <property type="protein sequence ID" value="ADL49795.1"/>
    <property type="molecule type" value="Genomic_DNA"/>
</dbReference>
<comment type="similarity">
    <text evidence="2 12 13">Belongs to the RecF family.</text>
</comment>
<proteinExistence type="inferred from homology"/>
<dbReference type="PANTHER" id="PTHR32182:SF0">
    <property type="entry name" value="DNA REPLICATION AND REPAIR PROTEIN RECF"/>
    <property type="match status" value="1"/>
</dbReference>
<reference evidence="15 16" key="1">
    <citation type="submission" date="2010-08" db="EMBL/GenBank/DDBJ databases">
        <title>Complete sequence of Clostridium cellulovorans 743B.</title>
        <authorList>
            <consortium name="US DOE Joint Genome Institute"/>
            <person name="Lucas S."/>
            <person name="Copeland A."/>
            <person name="Lapidus A."/>
            <person name="Cheng J.-F."/>
            <person name="Bruce D."/>
            <person name="Goodwin L."/>
            <person name="Pitluck S."/>
            <person name="Chertkov O."/>
            <person name="Detter J.C."/>
            <person name="Han C."/>
            <person name="Tapia R."/>
            <person name="Land M."/>
            <person name="Hauser L."/>
            <person name="Chang Y.-J."/>
            <person name="Jeffries C."/>
            <person name="Kyrpides N."/>
            <person name="Ivanova N."/>
            <person name="Mikhailova N."/>
            <person name="Hemme C.L."/>
            <person name="Woyke T."/>
        </authorList>
    </citation>
    <scope>NUCLEOTIDE SEQUENCE [LARGE SCALE GENOMIC DNA]</scope>
    <source>
        <strain evidence="16">ATCC 35296 / DSM 3052 / OCM 3 / 743B</strain>
    </source>
</reference>
<dbReference type="SUPFAM" id="SSF52540">
    <property type="entry name" value="P-loop containing nucleoside triphosphate hydrolases"/>
    <property type="match status" value="1"/>
</dbReference>
<dbReference type="InterPro" id="IPR018078">
    <property type="entry name" value="DNA-binding_RecF_CS"/>
</dbReference>
<keyword evidence="16" id="KW-1185">Reference proteome</keyword>
<protein>
    <recommendedName>
        <fullName evidence="3 12">DNA replication and repair protein RecF</fullName>
    </recommendedName>
</protein>
<sequence>MFIENLKLRNFRNYKELNIDLYSGVNVFTGDNAQGKTNVLEAIYYCSLGKSHRTNKDKELILWDALSGQLEVTVNKTRLNKKIKIDILKEGKKAISINSIKLKKISELIGICNVVMFSPEDLKIVKDSPSYRRKFLDIELCKLNSKYYFNLVQYNKVLNERNVVLKSNNGNNLDIIEVYDMQLAKFGSHIVKDRVDYINKLNRYGQEIHKDITVSKEKISFSYITDAKNLNGIEVELINLLKKNRQRDFIKKSTTVGPHRDDFSIEINDIDTRSYGSQGQQRTSILTIKFASLKIIKELIGEYPILLLDDVLSELDTNRQKYILNSIKDVQTVITCTGMNEINNYLNDDYKLFIVNEGCIEEKI</sequence>
<dbReference type="Gene3D" id="1.20.1050.90">
    <property type="entry name" value="RecF/RecN/SMC, N-terminal domain"/>
    <property type="match status" value="1"/>
</dbReference>
<dbReference type="GO" id="GO:0000731">
    <property type="term" value="P:DNA synthesis involved in DNA repair"/>
    <property type="evidence" value="ECO:0007669"/>
    <property type="project" value="TreeGrafter"/>
</dbReference>
<dbReference type="GO" id="GO:0006302">
    <property type="term" value="P:double-strand break repair"/>
    <property type="evidence" value="ECO:0007669"/>
    <property type="project" value="TreeGrafter"/>
</dbReference>
<dbReference type="eggNOG" id="COG1195">
    <property type="taxonomic scope" value="Bacteria"/>
</dbReference>
<comment type="subcellular location">
    <subcellularLocation>
        <location evidence="1 12 13">Cytoplasm</location>
    </subcellularLocation>
</comment>
<evidence type="ECO:0000256" key="5">
    <source>
        <dbReference type="ARBA" id="ARBA00022705"/>
    </source>
</evidence>